<dbReference type="PANTHER" id="PTHR43085:SF57">
    <property type="entry name" value="CARBOHYDRATE KINASE PFKB DOMAIN-CONTAINING PROTEIN"/>
    <property type="match status" value="1"/>
</dbReference>
<dbReference type="InterPro" id="IPR050306">
    <property type="entry name" value="PfkB_Carbo_kinase"/>
</dbReference>
<feature type="domain" description="Carbohydrate kinase PfkB" evidence="4">
    <location>
        <begin position="49"/>
        <end position="301"/>
    </location>
</feature>
<keyword evidence="3" id="KW-0418">Kinase</keyword>
<name>A0ABS5YLI5_9ACTN</name>
<reference evidence="5 6" key="1">
    <citation type="submission" date="2021-06" db="EMBL/GenBank/DDBJ databases">
        <title>Actinoplanes lichenicola sp. nov., and Actinoplanes ovalisporus sp. nov., isolated from lichen in Thailand.</title>
        <authorList>
            <person name="Saeng-In P."/>
            <person name="Kanchanasin P."/>
            <person name="Yuki M."/>
            <person name="Kudo T."/>
            <person name="Ohkuma M."/>
            <person name="Phongsopitanun W."/>
            <person name="Tanasupawat S."/>
        </authorList>
    </citation>
    <scope>NUCLEOTIDE SEQUENCE [LARGE SCALE GENOMIC DNA]</scope>
    <source>
        <strain evidence="5 6">NBRC 110975</strain>
    </source>
</reference>
<comment type="caution">
    <text evidence="5">The sequence shown here is derived from an EMBL/GenBank/DDBJ whole genome shotgun (WGS) entry which is preliminary data.</text>
</comment>
<keyword evidence="2" id="KW-0808">Transferase</keyword>
<dbReference type="Pfam" id="PF00294">
    <property type="entry name" value="PfkB"/>
    <property type="match status" value="1"/>
</dbReference>
<evidence type="ECO:0000256" key="3">
    <source>
        <dbReference type="ARBA" id="ARBA00022777"/>
    </source>
</evidence>
<evidence type="ECO:0000313" key="6">
    <source>
        <dbReference type="Proteomes" id="UP001519654"/>
    </source>
</evidence>
<dbReference type="PANTHER" id="PTHR43085">
    <property type="entry name" value="HEXOKINASE FAMILY MEMBER"/>
    <property type="match status" value="1"/>
</dbReference>
<dbReference type="EMBL" id="JAHKKG010000003">
    <property type="protein sequence ID" value="MBU2663906.1"/>
    <property type="molecule type" value="Genomic_DNA"/>
</dbReference>
<evidence type="ECO:0000259" key="4">
    <source>
        <dbReference type="Pfam" id="PF00294"/>
    </source>
</evidence>
<dbReference type="InterPro" id="IPR029056">
    <property type="entry name" value="Ribokinase-like"/>
</dbReference>
<dbReference type="Gene3D" id="3.40.1190.20">
    <property type="match status" value="1"/>
</dbReference>
<dbReference type="InterPro" id="IPR011611">
    <property type="entry name" value="PfkB_dom"/>
</dbReference>
<dbReference type="RefSeq" id="WP_215785979.1">
    <property type="nucleotide sequence ID" value="NZ_JAHKKG010000003.1"/>
</dbReference>
<evidence type="ECO:0000256" key="2">
    <source>
        <dbReference type="ARBA" id="ARBA00022679"/>
    </source>
</evidence>
<comment type="similarity">
    <text evidence="1">Belongs to the carbohydrate kinase PfkB family.</text>
</comment>
<keyword evidence="6" id="KW-1185">Reference proteome</keyword>
<gene>
    <name evidence="5" type="ORF">KOI35_10435</name>
</gene>
<proteinExistence type="inferred from homology"/>
<sequence>MDIVGIGALNLDLIVDSASVAGVAARWEPGIEHRVDDPAIMSALLDEVRVARPAIAFGGSAFNSINALSRTGSGLRLGYVGVAGRPAAPGFSVLDRLDELGVDRQFVRRDDEHLGGVCVSLLNDGERTLITHAGANRHLTLDGVVPYLTRSRLIHVTSFFDDRSPALLRAVLADVKRLAPAVLVSVDPGHVWSASTDPDVAGILRLADYVLVNRRERDALAHLELDETMLVKRPDGIEIVPGGNVAHEPLPAGEIVDATGAGDVFAAGPLLMLARDPGRLADGVALGLRLARHSLRHPGDTGHDGFAALRSGMLGE</sequence>
<organism evidence="5 6">
    <name type="scientific">Paractinoplanes bogorensis</name>
    <dbReference type="NCBI Taxonomy" id="1610840"/>
    <lineage>
        <taxon>Bacteria</taxon>
        <taxon>Bacillati</taxon>
        <taxon>Actinomycetota</taxon>
        <taxon>Actinomycetes</taxon>
        <taxon>Micromonosporales</taxon>
        <taxon>Micromonosporaceae</taxon>
        <taxon>Paractinoplanes</taxon>
    </lineage>
</organism>
<dbReference type="SUPFAM" id="SSF53613">
    <property type="entry name" value="Ribokinase-like"/>
    <property type="match status" value="1"/>
</dbReference>
<protein>
    <recommendedName>
        <fullName evidence="4">Carbohydrate kinase PfkB domain-containing protein</fullName>
    </recommendedName>
</protein>
<dbReference type="Proteomes" id="UP001519654">
    <property type="component" value="Unassembled WGS sequence"/>
</dbReference>
<evidence type="ECO:0000313" key="5">
    <source>
        <dbReference type="EMBL" id="MBU2663906.1"/>
    </source>
</evidence>
<evidence type="ECO:0000256" key="1">
    <source>
        <dbReference type="ARBA" id="ARBA00010688"/>
    </source>
</evidence>
<accession>A0ABS5YLI5</accession>